<dbReference type="EMBL" id="BSUK01000001">
    <property type="protein sequence ID" value="GMA24887.1"/>
    <property type="molecule type" value="Genomic_DNA"/>
</dbReference>
<protein>
    <submittedName>
        <fullName evidence="2">Uncharacterized protein</fullName>
    </submittedName>
</protein>
<dbReference type="Pfam" id="PF01041">
    <property type="entry name" value="DegT_DnrJ_EryC1"/>
    <property type="match status" value="1"/>
</dbReference>
<gene>
    <name evidence="2" type="ORF">GCM10025864_26460</name>
</gene>
<dbReference type="InterPro" id="IPR015422">
    <property type="entry name" value="PyrdxlP-dep_Trfase_small"/>
</dbReference>
<sequence length="135" mass="14554">MLRAKLRRLDVWNAARRAAADRYDELLADVAGVRTPVRRAGNTDVWHLYVVQVEARDRVLADLGAAGIGAAIHYPTPIHLTGAYGHLGYREGAFPVAEAAARRILSLPMHPHLTSGQQDVVVDALRRSVAGTGGA</sequence>
<evidence type="ECO:0000256" key="1">
    <source>
        <dbReference type="ARBA" id="ARBA00022898"/>
    </source>
</evidence>
<evidence type="ECO:0000313" key="3">
    <source>
        <dbReference type="Proteomes" id="UP001157091"/>
    </source>
</evidence>
<name>A0ABQ6I3R7_9MICO</name>
<dbReference type="InterPro" id="IPR015424">
    <property type="entry name" value="PyrdxlP-dep_Trfase"/>
</dbReference>
<proteinExistence type="predicted"/>
<evidence type="ECO:0000313" key="2">
    <source>
        <dbReference type="EMBL" id="GMA24887.1"/>
    </source>
</evidence>
<dbReference type="PANTHER" id="PTHR30244:SF36">
    <property type="entry name" value="3-OXO-GLUCOSE-6-PHOSPHATE:GLUTAMATE AMINOTRANSFERASE"/>
    <property type="match status" value="1"/>
</dbReference>
<comment type="caution">
    <text evidence="2">The sequence shown here is derived from an EMBL/GenBank/DDBJ whole genome shotgun (WGS) entry which is preliminary data.</text>
</comment>
<dbReference type="PANTHER" id="PTHR30244">
    <property type="entry name" value="TRANSAMINASE"/>
    <property type="match status" value="1"/>
</dbReference>
<dbReference type="SUPFAM" id="SSF53383">
    <property type="entry name" value="PLP-dependent transferases"/>
    <property type="match status" value="1"/>
</dbReference>
<dbReference type="InterPro" id="IPR000653">
    <property type="entry name" value="DegT/StrS_aminotransferase"/>
</dbReference>
<accession>A0ABQ6I3R7</accession>
<keyword evidence="3" id="KW-1185">Reference proteome</keyword>
<reference evidence="3" key="1">
    <citation type="journal article" date="2019" name="Int. J. Syst. Evol. Microbiol.">
        <title>The Global Catalogue of Microorganisms (GCM) 10K type strain sequencing project: providing services to taxonomists for standard genome sequencing and annotation.</title>
        <authorList>
            <consortium name="The Broad Institute Genomics Platform"/>
            <consortium name="The Broad Institute Genome Sequencing Center for Infectious Disease"/>
            <person name="Wu L."/>
            <person name="Ma J."/>
        </authorList>
    </citation>
    <scope>NUCLEOTIDE SEQUENCE [LARGE SCALE GENOMIC DNA]</scope>
    <source>
        <strain evidence="3">NBRC 106348</strain>
    </source>
</reference>
<dbReference type="Gene3D" id="3.90.1150.10">
    <property type="entry name" value="Aspartate Aminotransferase, domain 1"/>
    <property type="match status" value="1"/>
</dbReference>
<organism evidence="2 3">
    <name type="scientific">Luteimicrobium album</name>
    <dbReference type="NCBI Taxonomy" id="1054550"/>
    <lineage>
        <taxon>Bacteria</taxon>
        <taxon>Bacillati</taxon>
        <taxon>Actinomycetota</taxon>
        <taxon>Actinomycetes</taxon>
        <taxon>Micrococcales</taxon>
        <taxon>Luteimicrobium</taxon>
    </lineage>
</organism>
<dbReference type="Proteomes" id="UP001157091">
    <property type="component" value="Unassembled WGS sequence"/>
</dbReference>
<keyword evidence="1" id="KW-0663">Pyridoxal phosphate</keyword>